<reference evidence="2" key="2">
    <citation type="journal article" date="2014" name="ISME J.">
        <title>Microbial stratification in low pH oxic and suboxic macroscopic growths along an acid mine drainage.</title>
        <authorList>
            <person name="Mendez-Garcia C."/>
            <person name="Mesa V."/>
            <person name="Sprenger R.R."/>
            <person name="Richter M."/>
            <person name="Diez M.S."/>
            <person name="Solano J."/>
            <person name="Bargiela R."/>
            <person name="Golyshina O.V."/>
            <person name="Manteca A."/>
            <person name="Ramos J.L."/>
            <person name="Gallego J.R."/>
            <person name="Llorente I."/>
            <person name="Martins Dos Santos V.A."/>
            <person name="Jensen O.N."/>
            <person name="Pelaez A.I."/>
            <person name="Sanchez J."/>
            <person name="Ferrer M."/>
        </authorList>
    </citation>
    <scope>NUCLEOTIDE SEQUENCE</scope>
</reference>
<evidence type="ECO:0000256" key="1">
    <source>
        <dbReference type="SAM" id="MobiDB-lite"/>
    </source>
</evidence>
<dbReference type="EMBL" id="AUZX01008696">
    <property type="protein sequence ID" value="EQD54799.1"/>
    <property type="molecule type" value="Genomic_DNA"/>
</dbReference>
<dbReference type="AlphaFoldDB" id="T1BNF4"/>
<feature type="region of interest" description="Disordered" evidence="1">
    <location>
        <begin position="28"/>
        <end position="61"/>
    </location>
</feature>
<reference evidence="2" key="1">
    <citation type="submission" date="2013-08" db="EMBL/GenBank/DDBJ databases">
        <authorList>
            <person name="Mendez C."/>
            <person name="Richter M."/>
            <person name="Ferrer M."/>
            <person name="Sanchez J."/>
        </authorList>
    </citation>
    <scope>NUCLEOTIDE SEQUENCE</scope>
</reference>
<sequence length="61" mass="7106">MMVSLKEMNENAFESYKKIAIKNYGDEKVKSGNWPLEGSHERSENNFKELLPDGLHSKENY</sequence>
<evidence type="ECO:0000313" key="2">
    <source>
        <dbReference type="EMBL" id="EQD54799.1"/>
    </source>
</evidence>
<feature type="compositionally biased region" description="Basic and acidic residues" evidence="1">
    <location>
        <begin position="38"/>
        <end position="61"/>
    </location>
</feature>
<protein>
    <submittedName>
        <fullName evidence="2">YycN</fullName>
    </submittedName>
</protein>
<feature type="non-terminal residue" evidence="2">
    <location>
        <position position="61"/>
    </location>
</feature>
<name>T1BNF4_9ZZZZ</name>
<accession>T1BNF4</accession>
<gene>
    <name evidence="2" type="ORF">B1A_12042</name>
</gene>
<dbReference type="Gene3D" id="3.40.630.30">
    <property type="match status" value="1"/>
</dbReference>
<comment type="caution">
    <text evidence="2">The sequence shown here is derived from an EMBL/GenBank/DDBJ whole genome shotgun (WGS) entry which is preliminary data.</text>
</comment>
<proteinExistence type="predicted"/>
<organism evidence="2">
    <name type="scientific">mine drainage metagenome</name>
    <dbReference type="NCBI Taxonomy" id="410659"/>
    <lineage>
        <taxon>unclassified sequences</taxon>
        <taxon>metagenomes</taxon>
        <taxon>ecological metagenomes</taxon>
    </lineage>
</organism>